<sequence>MIGQRGDWLTFMVKLKSEEDKWRILEARRKEESRMKVKIDEDKSVEERIKEGKEREMRRERKEKENKKKEELTEEDIVKKMEDKLLMG</sequence>
<reference evidence="2 3" key="1">
    <citation type="journal article" date="2019" name="Philos. Trans. R. Soc. Lond., B, Biol. Sci.">
        <title>Ant behaviour and brain gene expression of defending hosts depend on the ecological success of the intruding social parasite.</title>
        <authorList>
            <person name="Kaur R."/>
            <person name="Stoldt M."/>
            <person name="Jongepier E."/>
            <person name="Feldmeyer B."/>
            <person name="Menzel F."/>
            <person name="Bornberg-Bauer E."/>
            <person name="Foitzik S."/>
        </authorList>
    </citation>
    <scope>NUCLEOTIDE SEQUENCE [LARGE SCALE GENOMIC DNA]</scope>
    <source>
        <tissue evidence="2">Whole body</tissue>
    </source>
</reference>
<keyword evidence="3" id="KW-1185">Reference proteome</keyword>
<gene>
    <name evidence="2" type="ORF">DBV15_12388</name>
</gene>
<feature type="non-terminal residue" evidence="2">
    <location>
        <position position="88"/>
    </location>
</feature>
<evidence type="ECO:0000256" key="1">
    <source>
        <dbReference type="SAM" id="MobiDB-lite"/>
    </source>
</evidence>
<dbReference type="EMBL" id="QBLH01002165">
    <property type="protein sequence ID" value="TGZ49346.1"/>
    <property type="molecule type" value="Genomic_DNA"/>
</dbReference>
<protein>
    <submittedName>
        <fullName evidence="2">Uncharacterized protein</fullName>
    </submittedName>
</protein>
<dbReference type="Proteomes" id="UP000310200">
    <property type="component" value="Unassembled WGS sequence"/>
</dbReference>
<accession>A0A4S2KJL7</accession>
<comment type="caution">
    <text evidence="2">The sequence shown here is derived from an EMBL/GenBank/DDBJ whole genome shotgun (WGS) entry which is preliminary data.</text>
</comment>
<evidence type="ECO:0000313" key="3">
    <source>
        <dbReference type="Proteomes" id="UP000310200"/>
    </source>
</evidence>
<organism evidence="2 3">
    <name type="scientific">Temnothorax longispinosus</name>
    <dbReference type="NCBI Taxonomy" id="300112"/>
    <lineage>
        <taxon>Eukaryota</taxon>
        <taxon>Metazoa</taxon>
        <taxon>Ecdysozoa</taxon>
        <taxon>Arthropoda</taxon>
        <taxon>Hexapoda</taxon>
        <taxon>Insecta</taxon>
        <taxon>Pterygota</taxon>
        <taxon>Neoptera</taxon>
        <taxon>Endopterygota</taxon>
        <taxon>Hymenoptera</taxon>
        <taxon>Apocrita</taxon>
        <taxon>Aculeata</taxon>
        <taxon>Formicoidea</taxon>
        <taxon>Formicidae</taxon>
        <taxon>Myrmicinae</taxon>
        <taxon>Temnothorax</taxon>
    </lineage>
</organism>
<dbReference type="AlphaFoldDB" id="A0A4S2KJL7"/>
<name>A0A4S2KJL7_9HYME</name>
<evidence type="ECO:0000313" key="2">
    <source>
        <dbReference type="EMBL" id="TGZ49346.1"/>
    </source>
</evidence>
<feature type="region of interest" description="Disordered" evidence="1">
    <location>
        <begin position="45"/>
        <end position="72"/>
    </location>
</feature>
<proteinExistence type="predicted"/>